<feature type="domain" description="Coenzyme F420 hydrogenase/dehydrogenase beta subunit C-terminal" evidence="2">
    <location>
        <begin position="170"/>
        <end position="336"/>
    </location>
</feature>
<name>A0ABS6VRD9_9GAMM</name>
<dbReference type="InterPro" id="IPR007516">
    <property type="entry name" value="Co_F420_Hydgase/DH_bsu_N"/>
</dbReference>
<reference evidence="3" key="1">
    <citation type="submission" date="2021-07" db="EMBL/GenBank/DDBJ databases">
        <title>Zhongshania sp. CAU 1632 isolated from seawater.</title>
        <authorList>
            <person name="Kim W."/>
        </authorList>
    </citation>
    <scope>NUCLEOTIDE SEQUENCE</scope>
    <source>
        <strain evidence="3">CAU 1632</strain>
    </source>
</reference>
<dbReference type="EMBL" id="JAHWDQ010000002">
    <property type="protein sequence ID" value="MBW2940877.1"/>
    <property type="molecule type" value="Genomic_DNA"/>
</dbReference>
<evidence type="ECO:0000259" key="1">
    <source>
        <dbReference type="Pfam" id="PF04422"/>
    </source>
</evidence>
<dbReference type="Pfam" id="PF04422">
    <property type="entry name" value="FrhB_FdhB_N"/>
    <property type="match status" value="1"/>
</dbReference>
<organism evidence="3 4">
    <name type="scientific">Zhongshania aquimaris</name>
    <dbReference type="NCBI Taxonomy" id="2857107"/>
    <lineage>
        <taxon>Bacteria</taxon>
        <taxon>Pseudomonadati</taxon>
        <taxon>Pseudomonadota</taxon>
        <taxon>Gammaproteobacteria</taxon>
        <taxon>Cellvibrionales</taxon>
        <taxon>Spongiibacteraceae</taxon>
        <taxon>Zhongshania</taxon>
    </lineage>
</organism>
<keyword evidence="4" id="KW-1185">Reference proteome</keyword>
<protein>
    <submittedName>
        <fullName evidence="3">Coenzyme F420 hydrogenase/dehydrogenase, beta subunit C-terminal domain</fullName>
    </submittedName>
</protein>
<dbReference type="Pfam" id="PF04432">
    <property type="entry name" value="FrhB_FdhB_C"/>
    <property type="match status" value="1"/>
</dbReference>
<gene>
    <name evidence="3" type="ORF">KXJ70_08830</name>
</gene>
<dbReference type="RefSeq" id="WP_219043143.1">
    <property type="nucleotide sequence ID" value="NZ_JAHWDQ010000002.1"/>
</dbReference>
<evidence type="ECO:0000313" key="3">
    <source>
        <dbReference type="EMBL" id="MBW2940877.1"/>
    </source>
</evidence>
<evidence type="ECO:0000313" key="4">
    <source>
        <dbReference type="Proteomes" id="UP001166291"/>
    </source>
</evidence>
<dbReference type="InterPro" id="IPR045220">
    <property type="entry name" value="FRHB/FDHB/HCAR-like"/>
</dbReference>
<dbReference type="Proteomes" id="UP001166291">
    <property type="component" value="Unassembled WGS sequence"/>
</dbReference>
<comment type="caution">
    <text evidence="3">The sequence shown here is derived from an EMBL/GenBank/DDBJ whole genome shotgun (WGS) entry which is preliminary data.</text>
</comment>
<proteinExistence type="predicted"/>
<sequence>MNKVSEVVKSGLCTGCGLCATAKSAHVVMERSGGFLRPSGVEKISVIEQKGIFHACPGVSSGYMDVELESGQLEDRLWGKHLSVMAGHSTDSRVRKRGSSGGVITEIATYLLVNGLVNGVVVTIYDEANPIATLTKIARTPDEVLEAVGSKYSPSSPLTVLDTIHNAQGRFAVVGKPCDVAAFRMLINEDARLLDKIPYLLSFFCAGVPSDIGNTRLVEKIGVPIEELAKFQHRGDGWPGSAIATSKENIEKKLSYNESWGQVLSKHLQYRCKLCGDGVGEAADIVAADAWECDELGYPQFSEKDGESLIIARTSKGMELLTSVIEREVVRASDIDIRLIDKMQPGQLIRRRGLHARILALKILGRNTPRYSMFRLLKYCKKVSLSEYLKNFTGSFWRAIKR</sequence>
<dbReference type="PANTHER" id="PTHR31332:SF0">
    <property type="entry name" value="7-HYDROXYMETHYL CHLOROPHYLL A REDUCTASE, CHLOROPLASTIC"/>
    <property type="match status" value="1"/>
</dbReference>
<feature type="domain" description="Coenzyme F420 hydrogenase/dehydrogenase beta subunit N-terminal" evidence="1">
    <location>
        <begin position="84"/>
        <end position="161"/>
    </location>
</feature>
<evidence type="ECO:0000259" key="2">
    <source>
        <dbReference type="Pfam" id="PF04432"/>
    </source>
</evidence>
<dbReference type="InterPro" id="IPR007525">
    <property type="entry name" value="FrhB_FdhB_C"/>
</dbReference>
<accession>A0ABS6VRD9</accession>
<dbReference type="PANTHER" id="PTHR31332">
    <property type="entry name" value="7-HYDROXYMETHYL CHLOROPHYLL A REDUCTASE, CHLOROPLASTIC"/>
    <property type="match status" value="1"/>
</dbReference>